<organism evidence="1 2">
    <name type="scientific">Thiothrix lacustris</name>
    <dbReference type="NCBI Taxonomy" id="525917"/>
    <lineage>
        <taxon>Bacteria</taxon>
        <taxon>Pseudomonadati</taxon>
        <taxon>Pseudomonadota</taxon>
        <taxon>Gammaproteobacteria</taxon>
        <taxon>Thiotrichales</taxon>
        <taxon>Thiotrichaceae</taxon>
        <taxon>Thiothrix</taxon>
    </lineage>
</organism>
<gene>
    <name evidence="1" type="ORF">RCF98_05135</name>
</gene>
<dbReference type="EMBL" id="CP133218">
    <property type="protein sequence ID" value="WML91721.1"/>
    <property type="molecule type" value="Genomic_DNA"/>
</dbReference>
<evidence type="ECO:0000313" key="2">
    <source>
        <dbReference type="Proteomes" id="UP001236657"/>
    </source>
</evidence>
<evidence type="ECO:0008006" key="3">
    <source>
        <dbReference type="Google" id="ProtNLM"/>
    </source>
</evidence>
<sequence length="70" mass="7684">MAGAGEAVSLMCLLAVFWGKLSYHPNLLSKSDSRSYSSGNTFFLLKTIAAKNPHEQAVQPINNVDKYKHS</sequence>
<dbReference type="Proteomes" id="UP001236657">
    <property type="component" value="Chromosome"/>
</dbReference>
<name>A0ABY9MSU2_9GAMM</name>
<dbReference type="RefSeq" id="WP_156946894.1">
    <property type="nucleotide sequence ID" value="NZ_CP133218.1"/>
</dbReference>
<accession>A0ABY9MSU2</accession>
<keyword evidence="2" id="KW-1185">Reference proteome</keyword>
<protein>
    <recommendedName>
        <fullName evidence="3">Secreted protein</fullName>
    </recommendedName>
</protein>
<reference evidence="1 2" key="1">
    <citation type="submission" date="2023-08" db="EMBL/GenBank/DDBJ databases">
        <title>New molecular markers tilS and rpoB for phylogenetic and monitoring studies of the genus Thiothrix biodiversity.</title>
        <authorList>
            <person name="Ravin N.V."/>
            <person name="Smolyakov D."/>
            <person name="Markov N.D."/>
            <person name="Beletsky A.V."/>
            <person name="Mardanov A.V."/>
            <person name="Rudenko T.S."/>
            <person name="Grabovich M.Y."/>
        </authorList>
    </citation>
    <scope>NUCLEOTIDE SEQUENCE [LARGE SCALE GENOMIC DNA]</scope>
    <source>
        <strain evidence="1 2">MK1</strain>
    </source>
</reference>
<proteinExistence type="predicted"/>
<evidence type="ECO:0000313" key="1">
    <source>
        <dbReference type="EMBL" id="WML91721.1"/>
    </source>
</evidence>